<keyword evidence="3" id="KW-1185">Reference proteome</keyword>
<feature type="signal peptide" evidence="1">
    <location>
        <begin position="1"/>
        <end position="20"/>
    </location>
</feature>
<evidence type="ECO:0008006" key="4">
    <source>
        <dbReference type="Google" id="ProtNLM"/>
    </source>
</evidence>
<sequence length="151" mass="16720">MKTLVAVIGLTLFSVSLCWGQTAASSLNTDPSFRQSLTAVRYPILAQLPERVPKVYINFSITKEGKVTDIKLLKTESIDTAFIEEVNRLAAQLPNQKAAYAGEYVLPIVFDAKPKSGVRQPTVADRAAFDRTFIQLSRTRTLLNELYVAAK</sequence>
<proteinExistence type="predicted"/>
<evidence type="ECO:0000313" key="3">
    <source>
        <dbReference type="Proteomes" id="UP000606008"/>
    </source>
</evidence>
<reference evidence="2" key="1">
    <citation type="submission" date="2024-05" db="EMBL/GenBank/DDBJ databases">
        <authorList>
            <person name="Jung D.-H."/>
        </authorList>
    </citation>
    <scope>NUCLEOTIDE SEQUENCE</scope>
    <source>
        <strain evidence="2">JA-25</strain>
    </source>
</reference>
<dbReference type="RefSeq" id="WP_166692753.1">
    <property type="nucleotide sequence ID" value="NZ_WAEL01000006.1"/>
</dbReference>
<protein>
    <recommendedName>
        <fullName evidence="4">TonB family protein</fullName>
    </recommendedName>
</protein>
<feature type="chain" id="PRO_5046835869" description="TonB family protein" evidence="1">
    <location>
        <begin position="21"/>
        <end position="151"/>
    </location>
</feature>
<name>A0ABX0QI18_9BACT</name>
<gene>
    <name evidence="2" type="ORF">F7231_16505</name>
</gene>
<dbReference type="Proteomes" id="UP000606008">
    <property type="component" value="Unassembled WGS sequence"/>
</dbReference>
<dbReference type="Gene3D" id="3.30.1150.10">
    <property type="match status" value="1"/>
</dbReference>
<organism evidence="2 3">
    <name type="scientific">Fibrivirga algicola</name>
    <dbReference type="NCBI Taxonomy" id="2950420"/>
    <lineage>
        <taxon>Bacteria</taxon>
        <taxon>Pseudomonadati</taxon>
        <taxon>Bacteroidota</taxon>
        <taxon>Cytophagia</taxon>
        <taxon>Cytophagales</taxon>
        <taxon>Spirosomataceae</taxon>
        <taxon>Fibrivirga</taxon>
    </lineage>
</organism>
<evidence type="ECO:0000313" key="2">
    <source>
        <dbReference type="EMBL" id="NID11776.1"/>
    </source>
</evidence>
<dbReference type="EMBL" id="WAEL01000006">
    <property type="protein sequence ID" value="NID11776.1"/>
    <property type="molecule type" value="Genomic_DNA"/>
</dbReference>
<evidence type="ECO:0000256" key="1">
    <source>
        <dbReference type="SAM" id="SignalP"/>
    </source>
</evidence>
<keyword evidence="1" id="KW-0732">Signal</keyword>
<comment type="caution">
    <text evidence="2">The sequence shown here is derived from an EMBL/GenBank/DDBJ whole genome shotgun (WGS) entry which is preliminary data.</text>
</comment>
<dbReference type="SUPFAM" id="SSF74653">
    <property type="entry name" value="TolA/TonB C-terminal domain"/>
    <property type="match status" value="1"/>
</dbReference>
<accession>A0ABX0QI18</accession>